<dbReference type="OrthoDB" id="9795242at2"/>
<reference evidence="6 7" key="1">
    <citation type="submission" date="2018-12" db="EMBL/GenBank/DDBJ databases">
        <title>Mesorhizobium carbonis sp. nov., isolated from coal mine water.</title>
        <authorList>
            <person name="Xin W."/>
            <person name="Xu Z."/>
            <person name="Xiang F."/>
            <person name="Zhang J."/>
            <person name="Xi L."/>
            <person name="Liu J."/>
        </authorList>
    </citation>
    <scope>NUCLEOTIDE SEQUENCE [LARGE SCALE GENOMIC DNA]</scope>
    <source>
        <strain evidence="6 7">B2.3</strain>
    </source>
</reference>
<name>A0A3R9YUW7_9HYPH</name>
<keyword evidence="7" id="KW-1185">Reference proteome</keyword>
<dbReference type="EMBL" id="RWKW01000012">
    <property type="protein sequence ID" value="RST87732.1"/>
    <property type="molecule type" value="Genomic_DNA"/>
</dbReference>
<evidence type="ECO:0000313" key="6">
    <source>
        <dbReference type="EMBL" id="RST87732.1"/>
    </source>
</evidence>
<evidence type="ECO:0000256" key="4">
    <source>
        <dbReference type="PROSITE-ProRule" id="PRU00335"/>
    </source>
</evidence>
<accession>A0A3R9YUW7</accession>
<gene>
    <name evidence="6" type="ORF">EJC49_04250</name>
</gene>
<dbReference type="Gene3D" id="1.10.357.10">
    <property type="entry name" value="Tetracycline Repressor, domain 2"/>
    <property type="match status" value="1"/>
</dbReference>
<sequence length="207" mass="21872">MANDMESSPAQVARRTGRPLSFDRDAALVTAMHLFWRHGYEATSVADLTRAMGITPPSLYAAFGDKRRLFLEAVDRYLGGIEAIEHGIAGAASARDAARDLLVAAALGDTGDDTPPGCLLASSLVTSSPDAEAVRETLAATRRRIEAALRARIERDIHEGLLPSGSDAEMMAGHLFAVVQGMSTLAKDGAGRNKLLGIVDSAMAAWP</sequence>
<evidence type="ECO:0000256" key="2">
    <source>
        <dbReference type="ARBA" id="ARBA00023125"/>
    </source>
</evidence>
<evidence type="ECO:0000259" key="5">
    <source>
        <dbReference type="PROSITE" id="PS50977"/>
    </source>
</evidence>
<dbReference type="Gene3D" id="1.10.10.60">
    <property type="entry name" value="Homeodomain-like"/>
    <property type="match status" value="1"/>
</dbReference>
<dbReference type="GO" id="GO:0003677">
    <property type="term" value="F:DNA binding"/>
    <property type="evidence" value="ECO:0007669"/>
    <property type="project" value="UniProtKB-UniRule"/>
</dbReference>
<dbReference type="InterPro" id="IPR011075">
    <property type="entry name" value="TetR_C"/>
</dbReference>
<dbReference type="AlphaFoldDB" id="A0A3R9YUW7"/>
<keyword evidence="3" id="KW-0804">Transcription</keyword>
<dbReference type="Pfam" id="PF00440">
    <property type="entry name" value="TetR_N"/>
    <property type="match status" value="1"/>
</dbReference>
<dbReference type="InterPro" id="IPR009057">
    <property type="entry name" value="Homeodomain-like_sf"/>
</dbReference>
<feature type="domain" description="HTH tetR-type" evidence="5">
    <location>
        <begin position="21"/>
        <end position="81"/>
    </location>
</feature>
<dbReference type="InterPro" id="IPR023772">
    <property type="entry name" value="DNA-bd_HTH_TetR-type_CS"/>
</dbReference>
<dbReference type="PANTHER" id="PTHR47506:SF1">
    <property type="entry name" value="HTH-TYPE TRANSCRIPTIONAL REGULATOR YJDC"/>
    <property type="match status" value="1"/>
</dbReference>
<proteinExistence type="predicted"/>
<dbReference type="PANTHER" id="PTHR47506">
    <property type="entry name" value="TRANSCRIPTIONAL REGULATORY PROTEIN"/>
    <property type="match status" value="1"/>
</dbReference>
<dbReference type="SUPFAM" id="SSF46689">
    <property type="entry name" value="Homeodomain-like"/>
    <property type="match status" value="1"/>
</dbReference>
<keyword evidence="2 4" id="KW-0238">DNA-binding</keyword>
<organism evidence="6 7">
    <name type="scientific">Aquibium carbonis</name>
    <dbReference type="NCBI Taxonomy" id="2495581"/>
    <lineage>
        <taxon>Bacteria</taxon>
        <taxon>Pseudomonadati</taxon>
        <taxon>Pseudomonadota</taxon>
        <taxon>Alphaproteobacteria</taxon>
        <taxon>Hyphomicrobiales</taxon>
        <taxon>Phyllobacteriaceae</taxon>
        <taxon>Aquibium</taxon>
    </lineage>
</organism>
<comment type="caution">
    <text evidence="6">The sequence shown here is derived from an EMBL/GenBank/DDBJ whole genome shotgun (WGS) entry which is preliminary data.</text>
</comment>
<evidence type="ECO:0000256" key="1">
    <source>
        <dbReference type="ARBA" id="ARBA00023015"/>
    </source>
</evidence>
<dbReference type="InterPro" id="IPR001647">
    <property type="entry name" value="HTH_TetR"/>
</dbReference>
<dbReference type="Pfam" id="PF16925">
    <property type="entry name" value="TetR_C_13"/>
    <property type="match status" value="1"/>
</dbReference>
<evidence type="ECO:0000256" key="3">
    <source>
        <dbReference type="ARBA" id="ARBA00023163"/>
    </source>
</evidence>
<dbReference type="SUPFAM" id="SSF48498">
    <property type="entry name" value="Tetracyclin repressor-like, C-terminal domain"/>
    <property type="match status" value="1"/>
</dbReference>
<evidence type="ECO:0000313" key="7">
    <source>
        <dbReference type="Proteomes" id="UP000278398"/>
    </source>
</evidence>
<protein>
    <submittedName>
        <fullName evidence="6">TetR/AcrR family transcriptional regulator</fullName>
    </submittedName>
</protein>
<dbReference type="InterPro" id="IPR036271">
    <property type="entry name" value="Tet_transcr_reg_TetR-rel_C_sf"/>
</dbReference>
<dbReference type="Proteomes" id="UP000278398">
    <property type="component" value="Unassembled WGS sequence"/>
</dbReference>
<dbReference type="PROSITE" id="PS50977">
    <property type="entry name" value="HTH_TETR_2"/>
    <property type="match status" value="1"/>
</dbReference>
<dbReference type="PROSITE" id="PS01081">
    <property type="entry name" value="HTH_TETR_1"/>
    <property type="match status" value="1"/>
</dbReference>
<keyword evidence="1" id="KW-0805">Transcription regulation</keyword>
<feature type="DNA-binding region" description="H-T-H motif" evidence="4">
    <location>
        <begin position="44"/>
        <end position="63"/>
    </location>
</feature>